<dbReference type="PANTHER" id="PTHR24124">
    <property type="entry name" value="ANKYRIN REPEAT FAMILY A"/>
    <property type="match status" value="1"/>
</dbReference>
<dbReference type="GO" id="GO:0010468">
    <property type="term" value="P:regulation of gene expression"/>
    <property type="evidence" value="ECO:0007669"/>
    <property type="project" value="TreeGrafter"/>
</dbReference>
<dbReference type="Pfam" id="PF12796">
    <property type="entry name" value="Ank_2"/>
    <property type="match status" value="1"/>
</dbReference>
<dbReference type="PROSITE" id="PS50297">
    <property type="entry name" value="ANK_REP_REGION"/>
    <property type="match status" value="1"/>
</dbReference>
<keyword evidence="5" id="KW-1185">Reference proteome</keyword>
<evidence type="ECO:0000313" key="5">
    <source>
        <dbReference type="Proteomes" id="UP001162131"/>
    </source>
</evidence>
<gene>
    <name evidence="4" type="ORF">BSTOLATCC_MIC53283</name>
</gene>
<dbReference type="GO" id="GO:0005634">
    <property type="term" value="C:nucleus"/>
    <property type="evidence" value="ECO:0007669"/>
    <property type="project" value="TreeGrafter"/>
</dbReference>
<protein>
    <recommendedName>
        <fullName evidence="6">Ankyrin repeat domain-containing protein</fullName>
    </recommendedName>
</protein>
<dbReference type="InterPro" id="IPR002110">
    <property type="entry name" value="Ankyrin_rpt"/>
</dbReference>
<proteinExistence type="predicted"/>
<dbReference type="SUPFAM" id="SSF48403">
    <property type="entry name" value="Ankyrin repeat"/>
    <property type="match status" value="1"/>
</dbReference>
<feature type="repeat" description="ANK" evidence="3">
    <location>
        <begin position="77"/>
        <end position="109"/>
    </location>
</feature>
<keyword evidence="1" id="KW-0677">Repeat</keyword>
<keyword evidence="2 3" id="KW-0040">ANK repeat</keyword>
<dbReference type="PANTHER" id="PTHR24124:SF14">
    <property type="entry name" value="CHROMOSOME UNDETERMINED SCAFFOLD_25, WHOLE GENOME SHOTGUN SEQUENCE"/>
    <property type="match status" value="1"/>
</dbReference>
<dbReference type="Proteomes" id="UP001162131">
    <property type="component" value="Unassembled WGS sequence"/>
</dbReference>
<dbReference type="EMBL" id="CAJZBQ010000053">
    <property type="protein sequence ID" value="CAG9331207.1"/>
    <property type="molecule type" value="Genomic_DNA"/>
</dbReference>
<evidence type="ECO:0000313" key="4">
    <source>
        <dbReference type="EMBL" id="CAG9331207.1"/>
    </source>
</evidence>
<dbReference type="Gene3D" id="1.25.40.20">
    <property type="entry name" value="Ankyrin repeat-containing domain"/>
    <property type="match status" value="1"/>
</dbReference>
<feature type="repeat" description="ANK" evidence="3">
    <location>
        <begin position="44"/>
        <end position="76"/>
    </location>
</feature>
<evidence type="ECO:0008006" key="6">
    <source>
        <dbReference type="Google" id="ProtNLM"/>
    </source>
</evidence>
<dbReference type="SMART" id="SM00248">
    <property type="entry name" value="ANK"/>
    <property type="match status" value="2"/>
</dbReference>
<evidence type="ECO:0000256" key="2">
    <source>
        <dbReference type="ARBA" id="ARBA00023043"/>
    </source>
</evidence>
<comment type="caution">
    <text evidence="4">The sequence shown here is derived from an EMBL/GenBank/DDBJ whole genome shotgun (WGS) entry which is preliminary data.</text>
</comment>
<sequence length="164" mass="18290">MGILCSLCKKQYPKTKLHNLEAILQNDHSYPFSLTDLNERIEFNSWSYLHLAVWLRKNETASALIRMGADTSLQDIHGETPLHLAALRGNYEIYQELIDAGSIDSLKNFAGKTPYEIANELGLTVATSSSTKNFISQGYENPSFGTDTDEGLLGKTVTYPIAWT</sequence>
<evidence type="ECO:0000256" key="1">
    <source>
        <dbReference type="ARBA" id="ARBA00022737"/>
    </source>
</evidence>
<name>A0AAU9KDE1_9CILI</name>
<organism evidence="4 5">
    <name type="scientific">Blepharisma stoltei</name>
    <dbReference type="NCBI Taxonomy" id="1481888"/>
    <lineage>
        <taxon>Eukaryota</taxon>
        <taxon>Sar</taxon>
        <taxon>Alveolata</taxon>
        <taxon>Ciliophora</taxon>
        <taxon>Postciliodesmatophora</taxon>
        <taxon>Heterotrichea</taxon>
        <taxon>Heterotrichida</taxon>
        <taxon>Blepharismidae</taxon>
        <taxon>Blepharisma</taxon>
    </lineage>
</organism>
<dbReference type="AlphaFoldDB" id="A0AAU9KDE1"/>
<dbReference type="InterPro" id="IPR036770">
    <property type="entry name" value="Ankyrin_rpt-contain_sf"/>
</dbReference>
<evidence type="ECO:0000256" key="3">
    <source>
        <dbReference type="PROSITE-ProRule" id="PRU00023"/>
    </source>
</evidence>
<accession>A0AAU9KDE1</accession>
<dbReference type="PROSITE" id="PS50088">
    <property type="entry name" value="ANK_REPEAT"/>
    <property type="match status" value="2"/>
</dbReference>
<reference evidence="4" key="1">
    <citation type="submission" date="2021-09" db="EMBL/GenBank/DDBJ databases">
        <authorList>
            <consortium name="AG Swart"/>
            <person name="Singh M."/>
            <person name="Singh A."/>
            <person name="Seah K."/>
            <person name="Emmerich C."/>
        </authorList>
    </citation>
    <scope>NUCLEOTIDE SEQUENCE</scope>
    <source>
        <strain evidence="4">ATCC30299</strain>
    </source>
</reference>